<dbReference type="InterPro" id="IPR013762">
    <property type="entry name" value="Integrase-like_cat_sf"/>
</dbReference>
<gene>
    <name evidence="6" type="ORF">CEW91_06880</name>
</gene>
<evidence type="ECO:0000256" key="3">
    <source>
        <dbReference type="ARBA" id="ARBA00023125"/>
    </source>
</evidence>
<dbReference type="PANTHER" id="PTHR30629:SF2">
    <property type="entry name" value="PROPHAGE INTEGRASE INTS-RELATED"/>
    <property type="match status" value="1"/>
</dbReference>
<keyword evidence="2" id="KW-0229">DNA integration</keyword>
<dbReference type="InterPro" id="IPR002104">
    <property type="entry name" value="Integrase_catalytic"/>
</dbReference>
<dbReference type="InterPro" id="IPR038488">
    <property type="entry name" value="Integrase_DNA-bd_sf"/>
</dbReference>
<dbReference type="Gene3D" id="1.10.443.10">
    <property type="entry name" value="Intergrase catalytic core"/>
    <property type="match status" value="1"/>
</dbReference>
<keyword evidence="7" id="KW-1185">Reference proteome</keyword>
<comment type="similarity">
    <text evidence="1">Belongs to the 'phage' integrase family.</text>
</comment>
<evidence type="ECO:0000256" key="2">
    <source>
        <dbReference type="ARBA" id="ARBA00022908"/>
    </source>
</evidence>
<evidence type="ECO:0000313" key="7">
    <source>
        <dbReference type="Proteomes" id="UP000197717"/>
    </source>
</evidence>
<evidence type="ECO:0000256" key="1">
    <source>
        <dbReference type="ARBA" id="ARBA00008857"/>
    </source>
</evidence>
<dbReference type="InterPro" id="IPR011010">
    <property type="entry name" value="DNA_brk_join_enz"/>
</dbReference>
<dbReference type="PROSITE" id="PS51898">
    <property type="entry name" value="TYR_RECOMBINASE"/>
    <property type="match status" value="1"/>
</dbReference>
<dbReference type="InterPro" id="IPR050808">
    <property type="entry name" value="Phage_Integrase"/>
</dbReference>
<dbReference type="SUPFAM" id="SSF56349">
    <property type="entry name" value="DNA breaking-rejoining enzymes"/>
    <property type="match status" value="1"/>
</dbReference>
<dbReference type="Gene3D" id="3.30.160.390">
    <property type="entry name" value="Integrase, DNA-binding domain"/>
    <property type="match status" value="1"/>
</dbReference>
<keyword evidence="4" id="KW-0233">DNA recombination</keyword>
<dbReference type="PANTHER" id="PTHR30629">
    <property type="entry name" value="PROPHAGE INTEGRASE"/>
    <property type="match status" value="1"/>
</dbReference>
<dbReference type="InterPro" id="IPR025166">
    <property type="entry name" value="Integrase_DNA_bind_dom"/>
</dbReference>
<name>A0ABM6LTD3_9GAMM</name>
<dbReference type="EMBL" id="CP022133">
    <property type="protein sequence ID" value="ASG65879.1"/>
    <property type="molecule type" value="Genomic_DNA"/>
</dbReference>
<protein>
    <recommendedName>
        <fullName evidence="5">Tyr recombinase domain-containing protein</fullName>
    </recommendedName>
</protein>
<evidence type="ECO:0000256" key="4">
    <source>
        <dbReference type="ARBA" id="ARBA00023172"/>
    </source>
</evidence>
<evidence type="ECO:0000313" key="6">
    <source>
        <dbReference type="EMBL" id="ASG65879.1"/>
    </source>
</evidence>
<sequence length="445" mass="50439">MGVQHRSSENQITPSLAATAQTTTITKKLTKHLLNKVSEEVTRINDPEIPGFHVRLGRVNKHGVRSKAFYLYYRTKTKPVKSVNYRIGGMPEIDIETAKSMARENLEKVRNGIDIQVEREKLSSGSDAWTVGKLYSEFFRNKILGRKRPEIVEASFNKDILPRVGHVLLTNITRHQLHEDVFSPILDRGAKSQAGKTLALLKQMFSYGVAIGCMDFNPLEGASKSTYAKYTPRRRTPSVDELRTALEVFLSAGMSIQNFNCFKVILLSGVRSGAAITAKWSDVDFEKRVWYAVNEKHSTRDEVVYQKVPMSDELLKAFRDQESHSALLKSEFVFPAKRDSVSAVKSISHMDTKTLNRSLNRIRKQGKVQVPEFQPHDIRRSIRSHLISVKSDSSSGRYNAFSPACAEKILGHSLSGMERVYDQHDYFDEMKEALSYWGSLFSDLV</sequence>
<reference evidence="6 7" key="1">
    <citation type="submission" date="2017-06" db="EMBL/GenBank/DDBJ databases">
        <title>Complete genome sequence of Idiomarina piscisalsi strain 10PY1A isolated from soil of Soudi Arabia.</title>
        <authorList>
            <person name="Kim M.-C."/>
            <person name="Jung B.K."/>
            <person name="Budiyanto F."/>
            <person name="Nzila A."/>
            <person name="Shin J.-H."/>
        </authorList>
    </citation>
    <scope>NUCLEOTIDE SEQUENCE [LARGE SCALE GENOMIC DNA]</scope>
    <source>
        <strain evidence="6 7">10PY1A</strain>
    </source>
</reference>
<evidence type="ECO:0000259" key="5">
    <source>
        <dbReference type="PROSITE" id="PS51898"/>
    </source>
</evidence>
<dbReference type="RefSeq" id="WP_088768276.1">
    <property type="nucleotide sequence ID" value="NZ_CP022133.1"/>
</dbReference>
<proteinExistence type="inferred from homology"/>
<dbReference type="Proteomes" id="UP000197717">
    <property type="component" value="Chromosome"/>
</dbReference>
<accession>A0ABM6LTD3</accession>
<feature type="domain" description="Tyr recombinase" evidence="5">
    <location>
        <begin position="232"/>
        <end position="435"/>
    </location>
</feature>
<dbReference type="InterPro" id="IPR010998">
    <property type="entry name" value="Integrase_recombinase_N"/>
</dbReference>
<organism evidence="6 7">
    <name type="scientific">Idiomarina piscisalsi</name>
    <dbReference type="NCBI Taxonomy" id="1096243"/>
    <lineage>
        <taxon>Bacteria</taxon>
        <taxon>Pseudomonadati</taxon>
        <taxon>Pseudomonadota</taxon>
        <taxon>Gammaproteobacteria</taxon>
        <taxon>Alteromonadales</taxon>
        <taxon>Idiomarinaceae</taxon>
        <taxon>Idiomarina</taxon>
    </lineage>
</organism>
<dbReference type="Pfam" id="PF13356">
    <property type="entry name" value="Arm-DNA-bind_3"/>
    <property type="match status" value="1"/>
</dbReference>
<dbReference type="Gene3D" id="1.10.150.130">
    <property type="match status" value="1"/>
</dbReference>
<dbReference type="Pfam" id="PF00589">
    <property type="entry name" value="Phage_integrase"/>
    <property type="match status" value="1"/>
</dbReference>
<keyword evidence="3" id="KW-0238">DNA-binding</keyword>